<evidence type="ECO:0000256" key="1">
    <source>
        <dbReference type="SAM" id="MobiDB-lite"/>
    </source>
</evidence>
<sequence length="161" mass="16852">MGHRPNLGQPPHPNAVAAALHASLCPANRGTCPLGKPGYPGCLWFQPLLLFPGCLCSPDGPFPRAVFTSAGKGPLQTDLGRGRVPPRDQQTPKSGPCPRAPVASNRQSGGSAVSAPLSGARRAWKSAFAAPPRSRLRPQKGVPWTEKRARGGGRAGPCRRT</sequence>
<dbReference type="GeneID" id="653145"/>
<reference evidence="2" key="1">
    <citation type="journal article" date="2004" name="Nat. Genet.">
        <title>Complete sequencing and characterization of 21,243 full-length human cDNAs.</title>
        <authorList>
            <person name="Ota T."/>
            <person name="Suzuki Y."/>
            <person name="Nishikawa T."/>
            <person name="Otsuki T."/>
            <person name="Sugiyama T."/>
            <person name="Irie R."/>
            <person name="Wakamatsu A."/>
            <person name="Hayashi K."/>
            <person name="Sato H."/>
            <person name="Nagai K."/>
            <person name="Kimura K."/>
            <person name="Makita H."/>
            <person name="Sekine M."/>
            <person name="Obayashi M."/>
            <person name="Nishi T."/>
            <person name="Shibahara T."/>
            <person name="Tanaka T."/>
            <person name="Ishii S."/>
            <person name="Yamamoto J."/>
            <person name="Saito K."/>
            <person name="Kawai Y."/>
            <person name="Isono Y."/>
            <person name="Nakamura Y."/>
            <person name="Nagahari K."/>
            <person name="Murakami K."/>
            <person name="Yasuda T."/>
            <person name="Iwayanagi T."/>
            <person name="Wagatsuma M."/>
            <person name="Shiratori A."/>
            <person name="Sudo H."/>
            <person name="Hosoiri T."/>
            <person name="Kaku Y."/>
            <person name="Kodaira H."/>
            <person name="Kondo H."/>
            <person name="Sugawara M."/>
            <person name="Takahashi M."/>
            <person name="Kanda K."/>
            <person name="Yokoi T."/>
            <person name="Furuya T."/>
            <person name="Kikkawa E."/>
            <person name="Omura Y."/>
            <person name="Abe K."/>
            <person name="Kamihara K."/>
            <person name="Katsuta N."/>
            <person name="Sato K."/>
            <person name="Tanikawa M."/>
            <person name="Yamazaki M."/>
            <person name="Ninomiya K."/>
            <person name="Ishibashi T."/>
            <person name="Yamashita H."/>
            <person name="Murakawa K."/>
            <person name="Fujimori K."/>
            <person name="Tanai H."/>
            <person name="Kimata M."/>
            <person name="Watanabe M."/>
            <person name="Hiraoka S."/>
            <person name="Chiba Y."/>
            <person name="Ishida S."/>
            <person name="Ono Y."/>
            <person name="Takiguchi S."/>
            <person name="Watanabe S."/>
            <person name="Yosida M."/>
            <person name="Hotuta T."/>
            <person name="Kusano J."/>
            <person name="Kanehori K."/>
            <person name="Takahashi-Fujii A."/>
            <person name="Hara H."/>
            <person name="Tanase T."/>
            <person name="Nomura Y."/>
            <person name="Togiya S."/>
            <person name="Komai F."/>
            <person name="Hara R."/>
            <person name="Takeuchi K."/>
            <person name="Arita M."/>
            <person name="Imose N."/>
            <person name="Musashino K."/>
            <person name="Yuuki H."/>
            <person name="Oshima A."/>
            <person name="Sasaki N."/>
            <person name="Aotsuka S."/>
            <person name="Yoshikawa Y."/>
            <person name="Matsunawa H."/>
            <person name="Ichihara T."/>
            <person name="Shiohata N."/>
            <person name="Sano S."/>
            <person name="Moriya S."/>
            <person name="Momiyama H."/>
            <person name="Satoh N."/>
            <person name="Takami S."/>
            <person name="Terashima Y."/>
            <person name="Suzuki O."/>
            <person name="Nakagawa S."/>
            <person name="Senoh A."/>
            <person name="Mizoguchi H."/>
            <person name="Goto Y."/>
            <person name="Shimizu F."/>
            <person name="Wakebe H."/>
            <person name="Hishigaki H."/>
            <person name="Watanabe T."/>
            <person name="Sugiyama A."/>
            <person name="Takemoto M."/>
            <person name="Kawakami B."/>
            <person name="Yamazaki M."/>
            <person name="Watanabe K."/>
            <person name="Kumagai A."/>
            <person name="Itakura S."/>
            <person name="Fukuzumi Y."/>
            <person name="Fujimori Y."/>
            <person name="Komiyama M."/>
            <person name="Tashiro H."/>
            <person name="Tanigami A."/>
            <person name="Fujiwara T."/>
            <person name="Ono T."/>
            <person name="Yamada K."/>
            <person name="Fujii Y."/>
            <person name="Ozaki K."/>
            <person name="Hirao M."/>
            <person name="Ohmori Y."/>
            <person name="Kawabata A."/>
            <person name="Hikiji T."/>
            <person name="Kobatake N."/>
            <person name="Inagaki H."/>
            <person name="Ikema Y."/>
            <person name="Okamoto S."/>
            <person name="Okitani R."/>
            <person name="Kawakami T."/>
            <person name="Noguchi S."/>
            <person name="Itoh T."/>
            <person name="Shigeta K."/>
            <person name="Senba T."/>
            <person name="Matsumura K."/>
            <person name="Nakajima Y."/>
            <person name="Mizuno T."/>
            <person name="Morinaga M."/>
            <person name="Sasaki M."/>
            <person name="Togashi T."/>
            <person name="Oyama M."/>
            <person name="Hata H."/>
            <person name="Watanabe M."/>
            <person name="Komatsu T."/>
            <person name="Mizushima-Sugano J."/>
            <person name="Satoh T."/>
            <person name="Shirai Y."/>
            <person name="Takahashi Y."/>
            <person name="Nakagawa K."/>
            <person name="Okumura K."/>
            <person name="Nagase T."/>
            <person name="Nomura N."/>
            <person name="Kikuchi H."/>
            <person name="Masuho Y."/>
            <person name="Yamashita R."/>
            <person name="Nakai K."/>
            <person name="Yada T."/>
            <person name="Nakamura Y."/>
            <person name="Ohara O."/>
            <person name="Isogai T."/>
            <person name="Sugano S."/>
        </authorList>
    </citation>
    <scope>NUCLEOTIDE SEQUENCE</scope>
    <source>
        <tissue evidence="2">Placenta</tissue>
    </source>
</reference>
<accession>Q8N8J2</accession>
<dbReference type="PhylomeDB" id="Q8N8J2"/>
<dbReference type="CTD" id="653145"/>
<name>Q8N8J2_HUMAN</name>
<protein>
    <submittedName>
        <fullName evidence="2">cDNA FLJ39396 fis, clone PLACE6008640</fullName>
    </submittedName>
</protein>
<feature type="region of interest" description="Disordered" evidence="1">
    <location>
        <begin position="67"/>
        <end position="161"/>
    </location>
</feature>
<dbReference type="RefSeq" id="XP_047299161.1">
    <property type="nucleotide sequence ID" value="XM_047443205.1"/>
</dbReference>
<proteinExistence type="evidence at transcript level"/>
<dbReference type="AlphaFoldDB" id="Q8N8J2"/>
<evidence type="ECO:0000313" key="2">
    <source>
        <dbReference type="EMBL" id="BAC04849.1"/>
    </source>
</evidence>
<organism evidence="2">
    <name type="scientific">Homo sapiens</name>
    <name type="common">Human</name>
    <dbReference type="NCBI Taxonomy" id="9606"/>
    <lineage>
        <taxon>Eukaryota</taxon>
        <taxon>Metazoa</taxon>
        <taxon>Chordata</taxon>
        <taxon>Craniata</taxon>
        <taxon>Vertebrata</taxon>
        <taxon>Euteleostomi</taxon>
        <taxon>Mammalia</taxon>
        <taxon>Eutheria</taxon>
        <taxon>Euarchontoglires</taxon>
        <taxon>Primates</taxon>
        <taxon>Haplorrhini</taxon>
        <taxon>Catarrhini</taxon>
        <taxon>Hominidae</taxon>
        <taxon>Homo</taxon>
    </lineage>
</organism>
<dbReference type="EMBL" id="AK096715">
    <property type="protein sequence ID" value="BAC04849.1"/>
    <property type="molecule type" value="mRNA"/>
</dbReference>